<dbReference type="Pfam" id="PF01607">
    <property type="entry name" value="CBM_14"/>
    <property type="match status" value="1"/>
</dbReference>
<dbReference type="GO" id="GO:0005576">
    <property type="term" value="C:extracellular region"/>
    <property type="evidence" value="ECO:0007669"/>
    <property type="project" value="InterPro"/>
</dbReference>
<dbReference type="PANTHER" id="PTHR22933">
    <property type="entry name" value="FI18007P1-RELATED"/>
    <property type="match status" value="1"/>
</dbReference>
<dbReference type="OrthoDB" id="6379319at2759"/>
<dbReference type="AlphaFoldDB" id="A0A6P3XKR9"/>
<dbReference type="RefSeq" id="XP_014479056.1">
    <property type="nucleotide sequence ID" value="XM_014623570.1"/>
</dbReference>
<gene>
    <name evidence="4" type="primary">LOC106746714</name>
</gene>
<dbReference type="InterPro" id="IPR036508">
    <property type="entry name" value="Chitin-bd_dom_sf"/>
</dbReference>
<keyword evidence="3" id="KW-1185">Reference proteome</keyword>
<dbReference type="Gene3D" id="2.170.140.10">
    <property type="entry name" value="Chitin binding domain"/>
    <property type="match status" value="1"/>
</dbReference>
<evidence type="ECO:0000256" key="1">
    <source>
        <dbReference type="SAM" id="MobiDB-lite"/>
    </source>
</evidence>
<accession>A0A6P3XKR9</accession>
<dbReference type="PROSITE" id="PS50940">
    <property type="entry name" value="CHIT_BIND_II"/>
    <property type="match status" value="1"/>
</dbReference>
<dbReference type="InterPro" id="IPR052976">
    <property type="entry name" value="Scoloptoxin-like"/>
</dbReference>
<name>A0A6P3XKR9_DINQU</name>
<dbReference type="PANTHER" id="PTHR22933:SF44">
    <property type="entry name" value="RE15157P"/>
    <property type="match status" value="1"/>
</dbReference>
<dbReference type="GO" id="GO:0008061">
    <property type="term" value="F:chitin binding"/>
    <property type="evidence" value="ECO:0007669"/>
    <property type="project" value="InterPro"/>
</dbReference>
<feature type="domain" description="Chitin-binding type-2" evidence="2">
    <location>
        <begin position="1"/>
        <end position="51"/>
    </location>
</feature>
<organism evidence="3 4">
    <name type="scientific">Dinoponera quadriceps</name>
    <name type="common">South American ant</name>
    <dbReference type="NCBI Taxonomy" id="609295"/>
    <lineage>
        <taxon>Eukaryota</taxon>
        <taxon>Metazoa</taxon>
        <taxon>Ecdysozoa</taxon>
        <taxon>Arthropoda</taxon>
        <taxon>Hexapoda</taxon>
        <taxon>Insecta</taxon>
        <taxon>Pterygota</taxon>
        <taxon>Neoptera</taxon>
        <taxon>Endopterygota</taxon>
        <taxon>Hymenoptera</taxon>
        <taxon>Apocrita</taxon>
        <taxon>Aculeata</taxon>
        <taxon>Formicoidea</taxon>
        <taxon>Formicidae</taxon>
        <taxon>Ponerinae</taxon>
        <taxon>Ponerini</taxon>
        <taxon>Dinoponera</taxon>
    </lineage>
</organism>
<dbReference type="Proteomes" id="UP000515204">
    <property type="component" value="Unplaced"/>
</dbReference>
<evidence type="ECO:0000259" key="2">
    <source>
        <dbReference type="PROSITE" id="PS50940"/>
    </source>
</evidence>
<dbReference type="GeneID" id="106746714"/>
<evidence type="ECO:0000313" key="4">
    <source>
        <dbReference type="RefSeq" id="XP_014479056.1"/>
    </source>
</evidence>
<protein>
    <submittedName>
        <fullName evidence="4">Uncharacterized protein LOC106746714</fullName>
    </submittedName>
</protein>
<sequence>MGFYADVEANCRVYHTCDDHGNKFSYRCPEETAFRQDALICDHAHLVDCQATVHPANRLPDGNNAALRQPITSIDSPDDHRLSFSRSFQVVQRPDKSVPPNKLQSGFVFSASLFLRDHDRARTADRRCDTKDRFAAASTVRTLTERFNSWDVRNDKSSQSLSETRDFARDKSATVNFRRSFEPPTFARPTTPDNVAHRPASPREKSTFLTHDYRPYSETLKSIQANSVRALAMDKSTTEIPVHALTLSLKPLVPNELEYDPYYPRQPTSTEAYYTPSHRFNANVRSPSQAPPAASLNLPFEIPPVLPDLNSLEDLVDRRKLFYIPRVNARSI</sequence>
<dbReference type="KEGG" id="dqu:106746714"/>
<evidence type="ECO:0000313" key="3">
    <source>
        <dbReference type="Proteomes" id="UP000515204"/>
    </source>
</evidence>
<dbReference type="InterPro" id="IPR002557">
    <property type="entry name" value="Chitin-bd_dom"/>
</dbReference>
<proteinExistence type="predicted"/>
<reference evidence="4" key="1">
    <citation type="submission" date="2025-08" db="UniProtKB">
        <authorList>
            <consortium name="RefSeq"/>
        </authorList>
    </citation>
    <scope>IDENTIFICATION</scope>
</reference>
<feature type="region of interest" description="Disordered" evidence="1">
    <location>
        <begin position="178"/>
        <end position="203"/>
    </location>
</feature>
<dbReference type="SUPFAM" id="SSF57625">
    <property type="entry name" value="Invertebrate chitin-binding proteins"/>
    <property type="match status" value="1"/>
</dbReference>